<feature type="domain" description="Receptor ligand binding region" evidence="6">
    <location>
        <begin position="3"/>
        <end position="257"/>
    </location>
</feature>
<name>A0AAV7V4T3_PLEWA</name>
<dbReference type="AlphaFoldDB" id="A0AAV7V4T3"/>
<evidence type="ECO:0000256" key="2">
    <source>
        <dbReference type="ARBA" id="ARBA00022692"/>
    </source>
</evidence>
<dbReference type="GO" id="GO:0004930">
    <property type="term" value="F:G protein-coupled receptor activity"/>
    <property type="evidence" value="ECO:0007669"/>
    <property type="project" value="InterPro"/>
</dbReference>
<feature type="compositionally biased region" description="Low complexity" evidence="5">
    <location>
        <begin position="295"/>
        <end position="305"/>
    </location>
</feature>
<keyword evidence="3" id="KW-1133">Transmembrane helix</keyword>
<organism evidence="7 8">
    <name type="scientific">Pleurodeles waltl</name>
    <name type="common">Iberian ribbed newt</name>
    <dbReference type="NCBI Taxonomy" id="8319"/>
    <lineage>
        <taxon>Eukaryota</taxon>
        <taxon>Metazoa</taxon>
        <taxon>Chordata</taxon>
        <taxon>Craniata</taxon>
        <taxon>Vertebrata</taxon>
        <taxon>Euteleostomi</taxon>
        <taxon>Amphibia</taxon>
        <taxon>Batrachia</taxon>
        <taxon>Caudata</taxon>
        <taxon>Salamandroidea</taxon>
        <taxon>Salamandridae</taxon>
        <taxon>Pleurodelinae</taxon>
        <taxon>Pleurodeles</taxon>
    </lineage>
</organism>
<dbReference type="PRINTS" id="PR00592">
    <property type="entry name" value="CASENSINGR"/>
</dbReference>
<feature type="compositionally biased region" description="Polar residues" evidence="5">
    <location>
        <begin position="322"/>
        <end position="333"/>
    </location>
</feature>
<dbReference type="InterPro" id="IPR000068">
    <property type="entry name" value="GPCR_3_Ca_sens_rcpt-rel"/>
</dbReference>
<accession>A0AAV7V4T3</accession>
<reference evidence="7" key="1">
    <citation type="journal article" date="2022" name="bioRxiv">
        <title>Sequencing and chromosome-scale assembly of the giantPleurodeles waltlgenome.</title>
        <authorList>
            <person name="Brown T."/>
            <person name="Elewa A."/>
            <person name="Iarovenko S."/>
            <person name="Subramanian E."/>
            <person name="Araus A.J."/>
            <person name="Petzold A."/>
            <person name="Susuki M."/>
            <person name="Suzuki K.-i.T."/>
            <person name="Hayashi T."/>
            <person name="Toyoda A."/>
            <person name="Oliveira C."/>
            <person name="Osipova E."/>
            <person name="Leigh N.D."/>
            <person name="Simon A."/>
            <person name="Yun M.H."/>
        </authorList>
    </citation>
    <scope>NUCLEOTIDE SEQUENCE</scope>
    <source>
        <strain evidence="7">20211129_DDA</strain>
        <tissue evidence="7">Liver</tissue>
    </source>
</reference>
<keyword evidence="4" id="KW-0472">Membrane</keyword>
<evidence type="ECO:0000256" key="5">
    <source>
        <dbReference type="SAM" id="MobiDB-lite"/>
    </source>
</evidence>
<feature type="region of interest" description="Disordered" evidence="5">
    <location>
        <begin position="270"/>
        <end position="336"/>
    </location>
</feature>
<evidence type="ECO:0000256" key="3">
    <source>
        <dbReference type="ARBA" id="ARBA00022989"/>
    </source>
</evidence>
<dbReference type="Gene3D" id="3.40.50.2300">
    <property type="match status" value="2"/>
</dbReference>
<proteinExistence type="predicted"/>
<protein>
    <recommendedName>
        <fullName evidence="6">Receptor ligand binding region domain-containing protein</fullName>
    </recommendedName>
</protein>
<evidence type="ECO:0000256" key="1">
    <source>
        <dbReference type="ARBA" id="ARBA00004370"/>
    </source>
</evidence>
<sequence>MHLQASALAKLVKHFGWSWIGILASDYDVCYVAMKQMKEEVEGMGICVSFWEKFLDSYSKEKLRVIALRIKSSSARVIVCDCFEMDLKPLLQELNNLNITDKIWIFTTAFVLTPGFFPITSLRILNGSLILVLHAPEMPNLKTFLESLHPSRYPEDIFIHSFWEEAFGCKWQSNASSTVAMPGESDGEKHYCTGTEVLGDLEPMFVLSDTSYTYQNYLAVYVLAWALEDMLLCKPGMGPFLNSSCADMEQLKPWQPGGCQRLLPGNQTLVVGYGDPGEGGHRGAGHQQPEDSQPAAAGAALWKRGATAREQPPGARVEQEAEQQQHQSGNQHGDQIVAKAPGVAGALREELSPAGRQERQGPVASRGLVLYALPRTVWKFCIALRVSGPFPRLPSWLYADLQGVHATSLAAFDFLDDDMRSVQLHSLCTIVTETAQEEVL</sequence>
<dbReference type="PANTHER" id="PTHR24061:SF0">
    <property type="entry name" value="C-FAMILY ODORANT RECEPTOR OLFCT1"/>
    <property type="match status" value="1"/>
</dbReference>
<dbReference type="Proteomes" id="UP001066276">
    <property type="component" value="Chromosome 2_1"/>
</dbReference>
<evidence type="ECO:0000256" key="4">
    <source>
        <dbReference type="ARBA" id="ARBA00023136"/>
    </source>
</evidence>
<dbReference type="PANTHER" id="PTHR24061">
    <property type="entry name" value="CALCIUM-SENSING RECEPTOR-RELATED"/>
    <property type="match status" value="1"/>
</dbReference>
<gene>
    <name evidence="7" type="ORF">NDU88_000198</name>
</gene>
<dbReference type="FunFam" id="3.40.50.2300:FF:000125">
    <property type="entry name" value="Vomeronasal 2, receptor 88"/>
    <property type="match status" value="1"/>
</dbReference>
<dbReference type="GO" id="GO:0005886">
    <property type="term" value="C:plasma membrane"/>
    <property type="evidence" value="ECO:0007669"/>
    <property type="project" value="TreeGrafter"/>
</dbReference>
<comment type="subcellular location">
    <subcellularLocation>
        <location evidence="1">Membrane</location>
    </subcellularLocation>
</comment>
<comment type="caution">
    <text evidence="7">The sequence shown here is derived from an EMBL/GenBank/DDBJ whole genome shotgun (WGS) entry which is preliminary data.</text>
</comment>
<evidence type="ECO:0000259" key="6">
    <source>
        <dbReference type="Pfam" id="PF01094"/>
    </source>
</evidence>
<dbReference type="Pfam" id="PF01094">
    <property type="entry name" value="ANF_receptor"/>
    <property type="match status" value="1"/>
</dbReference>
<evidence type="ECO:0000313" key="7">
    <source>
        <dbReference type="EMBL" id="KAJ1196327.1"/>
    </source>
</evidence>
<evidence type="ECO:0000313" key="8">
    <source>
        <dbReference type="Proteomes" id="UP001066276"/>
    </source>
</evidence>
<keyword evidence="2" id="KW-0812">Transmembrane</keyword>
<dbReference type="EMBL" id="JANPWB010000003">
    <property type="protein sequence ID" value="KAJ1196327.1"/>
    <property type="molecule type" value="Genomic_DNA"/>
</dbReference>
<dbReference type="InterPro" id="IPR001828">
    <property type="entry name" value="ANF_lig-bd_rcpt"/>
</dbReference>
<keyword evidence="8" id="KW-1185">Reference proteome</keyword>
<dbReference type="InterPro" id="IPR028082">
    <property type="entry name" value="Peripla_BP_I"/>
</dbReference>
<dbReference type="SUPFAM" id="SSF53822">
    <property type="entry name" value="Periplasmic binding protein-like I"/>
    <property type="match status" value="1"/>
</dbReference>